<comment type="subcellular location">
    <subcellularLocation>
        <location evidence="2">Secreted</location>
    </subcellularLocation>
</comment>
<evidence type="ECO:0000256" key="6">
    <source>
        <dbReference type="SAM" id="MobiDB-lite"/>
    </source>
</evidence>
<dbReference type="PROSITE" id="PS00330">
    <property type="entry name" value="HEMOLYSIN_CALCIUM"/>
    <property type="match status" value="3"/>
</dbReference>
<gene>
    <name evidence="8" type="ORF">DI556_18005</name>
</gene>
<evidence type="ECO:0000256" key="5">
    <source>
        <dbReference type="ARBA" id="ARBA00022737"/>
    </source>
</evidence>
<dbReference type="InterPro" id="IPR050557">
    <property type="entry name" value="RTX_toxin/Mannuronan_C5-epim"/>
</dbReference>
<dbReference type="InterPro" id="IPR001343">
    <property type="entry name" value="Hemolysn_Ca-bd"/>
</dbReference>
<keyword evidence="4" id="KW-0964">Secreted</keyword>
<dbReference type="Gene3D" id="2.150.10.10">
    <property type="entry name" value="Serralysin-like metalloprotease, C-terminal"/>
    <property type="match status" value="1"/>
</dbReference>
<dbReference type="GO" id="GO:0008270">
    <property type="term" value="F:zinc ion binding"/>
    <property type="evidence" value="ECO:0007669"/>
    <property type="project" value="InterPro"/>
</dbReference>
<evidence type="ECO:0000259" key="7">
    <source>
        <dbReference type="SMART" id="SM00235"/>
    </source>
</evidence>
<dbReference type="PANTHER" id="PTHR38340:SF1">
    <property type="entry name" value="S-LAYER PROTEIN"/>
    <property type="match status" value="1"/>
</dbReference>
<dbReference type="GO" id="GO:0006508">
    <property type="term" value="P:proteolysis"/>
    <property type="evidence" value="ECO:0007669"/>
    <property type="project" value="InterPro"/>
</dbReference>
<feature type="domain" description="Peptidase metallopeptidase" evidence="7">
    <location>
        <begin position="106"/>
        <end position="258"/>
    </location>
</feature>
<dbReference type="PANTHER" id="PTHR38340">
    <property type="entry name" value="S-LAYER PROTEIN"/>
    <property type="match status" value="1"/>
</dbReference>
<keyword evidence="5" id="KW-0677">Repeat</keyword>
<dbReference type="Gene3D" id="3.40.390.10">
    <property type="entry name" value="Collagenase (Catalytic Domain)"/>
    <property type="match status" value="1"/>
</dbReference>
<evidence type="ECO:0000256" key="1">
    <source>
        <dbReference type="ARBA" id="ARBA00001913"/>
    </source>
</evidence>
<dbReference type="GO" id="GO:0005509">
    <property type="term" value="F:calcium ion binding"/>
    <property type="evidence" value="ECO:0007669"/>
    <property type="project" value="InterPro"/>
</dbReference>
<feature type="region of interest" description="Disordered" evidence="6">
    <location>
        <begin position="17"/>
        <end position="40"/>
    </location>
</feature>
<name>A0A2W5N154_RHOSU</name>
<evidence type="ECO:0000313" key="9">
    <source>
        <dbReference type="Proteomes" id="UP000249185"/>
    </source>
</evidence>
<evidence type="ECO:0000256" key="2">
    <source>
        <dbReference type="ARBA" id="ARBA00004613"/>
    </source>
</evidence>
<protein>
    <recommendedName>
        <fullName evidence="7">Peptidase metallopeptidase domain-containing protein</fullName>
    </recommendedName>
</protein>
<dbReference type="InterPro" id="IPR013858">
    <property type="entry name" value="Peptidase_M10B_C"/>
</dbReference>
<dbReference type="InterPro" id="IPR034033">
    <property type="entry name" value="Serralysin-like"/>
</dbReference>
<feature type="compositionally biased region" description="Basic and acidic residues" evidence="6">
    <location>
        <begin position="21"/>
        <end position="34"/>
    </location>
</feature>
<accession>A0A2W5N154</accession>
<dbReference type="InterPro" id="IPR018511">
    <property type="entry name" value="Hemolysin-typ_Ca-bd_CS"/>
</dbReference>
<dbReference type="Pfam" id="PF10462">
    <property type="entry name" value="Peptidase_M66"/>
    <property type="match status" value="1"/>
</dbReference>
<dbReference type="CDD" id="cd04277">
    <property type="entry name" value="ZnMc_serralysin_like"/>
    <property type="match status" value="1"/>
</dbReference>
<dbReference type="GO" id="GO:0008237">
    <property type="term" value="F:metallopeptidase activity"/>
    <property type="evidence" value="ECO:0007669"/>
    <property type="project" value="InterPro"/>
</dbReference>
<organism evidence="8 9">
    <name type="scientific">Rhodovulum sulfidophilum</name>
    <name type="common">Rhodobacter sulfidophilus</name>
    <dbReference type="NCBI Taxonomy" id="35806"/>
    <lineage>
        <taxon>Bacteria</taxon>
        <taxon>Pseudomonadati</taxon>
        <taxon>Pseudomonadota</taxon>
        <taxon>Alphaproteobacteria</taxon>
        <taxon>Rhodobacterales</taxon>
        <taxon>Paracoccaceae</taxon>
        <taxon>Rhodovulum</taxon>
    </lineage>
</organism>
<dbReference type="PRINTS" id="PR00313">
    <property type="entry name" value="CABNDNGRPT"/>
</dbReference>
<proteinExistence type="inferred from homology"/>
<dbReference type="AlphaFoldDB" id="A0A2W5N154"/>
<dbReference type="SMART" id="SM00235">
    <property type="entry name" value="ZnMc"/>
    <property type="match status" value="1"/>
</dbReference>
<evidence type="ECO:0000313" key="8">
    <source>
        <dbReference type="EMBL" id="PZQ47116.1"/>
    </source>
</evidence>
<evidence type="ECO:0000256" key="4">
    <source>
        <dbReference type="ARBA" id="ARBA00022525"/>
    </source>
</evidence>
<dbReference type="InterPro" id="IPR024079">
    <property type="entry name" value="MetalloPept_cat_dom_sf"/>
</dbReference>
<dbReference type="Pfam" id="PF00353">
    <property type="entry name" value="HemolysinCabind"/>
    <property type="match status" value="1"/>
</dbReference>
<dbReference type="GO" id="GO:0005615">
    <property type="term" value="C:extracellular space"/>
    <property type="evidence" value="ECO:0007669"/>
    <property type="project" value="InterPro"/>
</dbReference>
<comment type="caution">
    <text evidence="8">The sequence shown here is derived from an EMBL/GenBank/DDBJ whole genome shotgun (WGS) entry which is preliminary data.</text>
</comment>
<dbReference type="Pfam" id="PF08548">
    <property type="entry name" value="Peptidase_M10_C"/>
    <property type="match status" value="1"/>
</dbReference>
<dbReference type="InterPro" id="IPR011049">
    <property type="entry name" value="Serralysin-like_metalloprot_C"/>
</dbReference>
<dbReference type="Proteomes" id="UP000249185">
    <property type="component" value="Unassembled WGS sequence"/>
</dbReference>
<sequence>MTRSVFDFEDRFIFGAARPEAGPREAENGGERGALHPTPVGTGAAGGLDSIVTHAIPAPKPAVATSAVTAAALPTFSNARIADYLREGYWNDVGDTPHAFNMGSTGLGANSGVLRYNVAGLNTAGIALAERAMALYGEVLGITFQRTTSTTSADILFVNEDANAAYSWANYYLDNGAITQAYVNVGSGWISRYGTGTASYSYQTFLHEIGHALGLGHAGDYDGAATYVSNTTDASYGDNSNFYLNDSWQTTVMSYFSQTDNTSVDASRAFTLSPMVADWLALAEIYGGVGGFAGNTTWGFNTTITTTVFATLATYADKMAFTIVDGGGRDTVDFSGFSSAQRINLNPETFSSVGGMTGNMSIAVGTVIENAKGGSGADVLTGNSAANVLYGLGGADQILGGSGKDTLRGGAGNDTLTGGAGADVLVGGAGSDVFRVTSAAHSSPSAPDTLRAGDGGAAFDGAGAASGDRIDLSGIDANTAVAGDQAFIFGGGTGRGYLWLTVDGADTIVKGNIDGDSAPEFQLVIEDGATLASAYTASDFIL</sequence>
<dbReference type="InterPro" id="IPR006026">
    <property type="entry name" value="Peptidase_Metallo"/>
</dbReference>
<comment type="similarity">
    <text evidence="3">Belongs to the peptidase M10B family.</text>
</comment>
<dbReference type="SUPFAM" id="SSF55486">
    <property type="entry name" value="Metalloproteases ('zincins'), catalytic domain"/>
    <property type="match status" value="1"/>
</dbReference>
<evidence type="ECO:0000256" key="3">
    <source>
        <dbReference type="ARBA" id="ARBA00009490"/>
    </source>
</evidence>
<dbReference type="SUPFAM" id="SSF51120">
    <property type="entry name" value="beta-Roll"/>
    <property type="match status" value="2"/>
</dbReference>
<dbReference type="EMBL" id="QFPW01000018">
    <property type="protein sequence ID" value="PZQ47116.1"/>
    <property type="molecule type" value="Genomic_DNA"/>
</dbReference>
<comment type="cofactor">
    <cofactor evidence="1">
        <name>Ca(2+)</name>
        <dbReference type="ChEBI" id="CHEBI:29108"/>
    </cofactor>
</comment>
<reference evidence="8 9" key="1">
    <citation type="submission" date="2017-08" db="EMBL/GenBank/DDBJ databases">
        <title>Infants hospitalized years apart are colonized by the same room-sourced microbial strains.</title>
        <authorList>
            <person name="Brooks B."/>
            <person name="Olm M.R."/>
            <person name="Firek B.A."/>
            <person name="Baker R."/>
            <person name="Thomas B.C."/>
            <person name="Morowitz M.J."/>
            <person name="Banfield J.F."/>
        </authorList>
    </citation>
    <scope>NUCLEOTIDE SEQUENCE [LARGE SCALE GENOMIC DNA]</scope>
    <source>
        <strain evidence="8">S2_005_002_R2_34</strain>
    </source>
</reference>